<evidence type="ECO:0000313" key="2">
    <source>
        <dbReference type="EMBL" id="KAF2193013.1"/>
    </source>
</evidence>
<dbReference type="EMBL" id="ML994614">
    <property type="protein sequence ID" value="KAF2193013.1"/>
    <property type="molecule type" value="Genomic_DNA"/>
</dbReference>
<name>A0A6A6EPQ0_9PEZI</name>
<organism evidence="2 3">
    <name type="scientific">Zopfia rhizophila CBS 207.26</name>
    <dbReference type="NCBI Taxonomy" id="1314779"/>
    <lineage>
        <taxon>Eukaryota</taxon>
        <taxon>Fungi</taxon>
        <taxon>Dikarya</taxon>
        <taxon>Ascomycota</taxon>
        <taxon>Pezizomycotina</taxon>
        <taxon>Dothideomycetes</taxon>
        <taxon>Dothideomycetes incertae sedis</taxon>
        <taxon>Zopfiaceae</taxon>
        <taxon>Zopfia</taxon>
    </lineage>
</organism>
<sequence>LIIDFIIELLLSYYRAYVYNIILVVINYYTKIVRYIPITKNLTTINLANIFIYKII</sequence>
<proteinExistence type="predicted"/>
<feature type="non-terminal residue" evidence="2">
    <location>
        <position position="1"/>
    </location>
</feature>
<dbReference type="OrthoDB" id="3689183at2759"/>
<dbReference type="AlphaFoldDB" id="A0A6A6EPQ0"/>
<evidence type="ECO:0000313" key="3">
    <source>
        <dbReference type="Proteomes" id="UP000800200"/>
    </source>
</evidence>
<keyword evidence="3" id="KW-1185">Reference proteome</keyword>
<dbReference type="Proteomes" id="UP000800200">
    <property type="component" value="Unassembled WGS sequence"/>
</dbReference>
<accession>A0A6A6EPQ0</accession>
<feature type="transmembrane region" description="Helical" evidence="1">
    <location>
        <begin position="12"/>
        <end position="30"/>
    </location>
</feature>
<gene>
    <name evidence="2" type="ORF">K469DRAFT_551994</name>
</gene>
<protein>
    <submittedName>
        <fullName evidence="2">Uncharacterized protein</fullName>
    </submittedName>
</protein>
<keyword evidence="1" id="KW-0472">Membrane</keyword>
<evidence type="ECO:0000256" key="1">
    <source>
        <dbReference type="SAM" id="Phobius"/>
    </source>
</evidence>
<reference evidence="2" key="1">
    <citation type="journal article" date="2020" name="Stud. Mycol.">
        <title>101 Dothideomycetes genomes: a test case for predicting lifestyles and emergence of pathogens.</title>
        <authorList>
            <person name="Haridas S."/>
            <person name="Albert R."/>
            <person name="Binder M."/>
            <person name="Bloem J."/>
            <person name="Labutti K."/>
            <person name="Salamov A."/>
            <person name="Andreopoulos B."/>
            <person name="Baker S."/>
            <person name="Barry K."/>
            <person name="Bills G."/>
            <person name="Bluhm B."/>
            <person name="Cannon C."/>
            <person name="Castanera R."/>
            <person name="Culley D."/>
            <person name="Daum C."/>
            <person name="Ezra D."/>
            <person name="Gonzalez J."/>
            <person name="Henrissat B."/>
            <person name="Kuo A."/>
            <person name="Liang C."/>
            <person name="Lipzen A."/>
            <person name="Lutzoni F."/>
            <person name="Magnuson J."/>
            <person name="Mondo S."/>
            <person name="Nolan M."/>
            <person name="Ohm R."/>
            <person name="Pangilinan J."/>
            <person name="Park H.-J."/>
            <person name="Ramirez L."/>
            <person name="Alfaro M."/>
            <person name="Sun H."/>
            <person name="Tritt A."/>
            <person name="Yoshinaga Y."/>
            <person name="Zwiers L.-H."/>
            <person name="Turgeon B."/>
            <person name="Goodwin S."/>
            <person name="Spatafora J."/>
            <person name="Crous P."/>
            <person name="Grigoriev I."/>
        </authorList>
    </citation>
    <scope>NUCLEOTIDE SEQUENCE</scope>
    <source>
        <strain evidence="2">CBS 207.26</strain>
    </source>
</reference>
<keyword evidence="1" id="KW-1133">Transmembrane helix</keyword>
<keyword evidence="1" id="KW-0812">Transmembrane</keyword>